<evidence type="ECO:0000313" key="1">
    <source>
        <dbReference type="EMBL" id="SVD60613.1"/>
    </source>
</evidence>
<sequence length="75" mass="8047">MISRRTFLVGAGQLVTAATLQRYIAAIGSGSGPVIDAPIRTDYKLVVITGEWSHMIGLWRDGLPVWGDSGSPYAE</sequence>
<feature type="non-terminal residue" evidence="1">
    <location>
        <position position="75"/>
    </location>
</feature>
<protein>
    <submittedName>
        <fullName evidence="1">Uncharacterized protein</fullName>
    </submittedName>
</protein>
<accession>A0A382WPC2</accession>
<dbReference type="EMBL" id="UINC01161428">
    <property type="protein sequence ID" value="SVD60613.1"/>
    <property type="molecule type" value="Genomic_DNA"/>
</dbReference>
<reference evidence="1" key="1">
    <citation type="submission" date="2018-05" db="EMBL/GenBank/DDBJ databases">
        <authorList>
            <person name="Lanie J.A."/>
            <person name="Ng W.-L."/>
            <person name="Kazmierczak K.M."/>
            <person name="Andrzejewski T.M."/>
            <person name="Davidsen T.M."/>
            <person name="Wayne K.J."/>
            <person name="Tettelin H."/>
            <person name="Glass J.I."/>
            <person name="Rusch D."/>
            <person name="Podicherti R."/>
            <person name="Tsui H.-C.T."/>
            <person name="Winkler M.E."/>
        </authorList>
    </citation>
    <scope>NUCLEOTIDE SEQUENCE</scope>
</reference>
<organism evidence="1">
    <name type="scientific">marine metagenome</name>
    <dbReference type="NCBI Taxonomy" id="408172"/>
    <lineage>
        <taxon>unclassified sequences</taxon>
        <taxon>metagenomes</taxon>
        <taxon>ecological metagenomes</taxon>
    </lineage>
</organism>
<name>A0A382WPC2_9ZZZZ</name>
<dbReference type="AlphaFoldDB" id="A0A382WPC2"/>
<proteinExistence type="predicted"/>
<gene>
    <name evidence="1" type="ORF">METZ01_LOCUS413467</name>
</gene>